<keyword evidence="2" id="KW-1185">Reference proteome</keyword>
<accession>A0A328BDF2</accession>
<dbReference type="EMBL" id="QHKM01000005">
    <property type="protein sequence ID" value="RAK65143.1"/>
    <property type="molecule type" value="Genomic_DNA"/>
</dbReference>
<sequence length="201" mass="23031">MAKKQQTHRQRAQQYLREAQAAGNTALAGEFAQVLLEIEQRKAQAIGRLMKRLLATPHFETKYFISRVFEKAQDERVLRPLMKAIADPANEGYAASFIWACSAYDCTRYLPFFVRVLLRSTDPDESVVACLEVLDNMKGPFEPVVLKRCVAQLLKRQGPQLVPEADLHPLDELLTTQAAYMLLDKYFTQVDRAYKLPQKRL</sequence>
<comment type="caution">
    <text evidence="1">The sequence shown here is derived from an EMBL/GenBank/DDBJ whole genome shotgun (WGS) entry which is preliminary data.</text>
</comment>
<evidence type="ECO:0000313" key="2">
    <source>
        <dbReference type="Proteomes" id="UP000248553"/>
    </source>
</evidence>
<dbReference type="OrthoDB" id="884638at2"/>
<name>A0A328BDF2_9BACT</name>
<organism evidence="1 2">
    <name type="scientific">Hymenobacter edaphi</name>
    <dbReference type="NCBI Taxonomy" id="2211146"/>
    <lineage>
        <taxon>Bacteria</taxon>
        <taxon>Pseudomonadati</taxon>
        <taxon>Bacteroidota</taxon>
        <taxon>Cytophagia</taxon>
        <taxon>Cytophagales</taxon>
        <taxon>Hymenobacteraceae</taxon>
        <taxon>Hymenobacter</taxon>
    </lineage>
</organism>
<dbReference type="Proteomes" id="UP000248553">
    <property type="component" value="Unassembled WGS sequence"/>
</dbReference>
<reference evidence="2" key="1">
    <citation type="submission" date="2018-05" db="EMBL/GenBank/DDBJ databases">
        <authorList>
            <person name="Nie L."/>
        </authorList>
    </citation>
    <scope>NUCLEOTIDE SEQUENCE [LARGE SCALE GENOMIC DNA]</scope>
    <source>
        <strain evidence="2">NL</strain>
    </source>
</reference>
<dbReference type="AlphaFoldDB" id="A0A328BDF2"/>
<proteinExistence type="predicted"/>
<evidence type="ECO:0008006" key="3">
    <source>
        <dbReference type="Google" id="ProtNLM"/>
    </source>
</evidence>
<gene>
    <name evidence="1" type="ORF">DLM85_16530</name>
</gene>
<dbReference type="RefSeq" id="WP_111479228.1">
    <property type="nucleotide sequence ID" value="NZ_QHKM01000005.1"/>
</dbReference>
<evidence type="ECO:0000313" key="1">
    <source>
        <dbReference type="EMBL" id="RAK65143.1"/>
    </source>
</evidence>
<protein>
    <recommendedName>
        <fullName evidence="3">HEAT repeat domain-containing protein</fullName>
    </recommendedName>
</protein>